<dbReference type="Proteomes" id="UP000799444">
    <property type="component" value="Unassembled WGS sequence"/>
</dbReference>
<evidence type="ECO:0000313" key="2">
    <source>
        <dbReference type="EMBL" id="KAF2733105.1"/>
    </source>
</evidence>
<comment type="caution">
    <text evidence="2">The sequence shown here is derived from an EMBL/GenBank/DDBJ whole genome shotgun (WGS) entry which is preliminary data.</text>
</comment>
<proteinExistence type="predicted"/>
<evidence type="ECO:0000313" key="3">
    <source>
        <dbReference type="Proteomes" id="UP000799444"/>
    </source>
</evidence>
<dbReference type="EMBL" id="ML996166">
    <property type="protein sequence ID" value="KAF2733105.1"/>
    <property type="molecule type" value="Genomic_DNA"/>
</dbReference>
<keyword evidence="1" id="KW-0472">Membrane</keyword>
<feature type="transmembrane region" description="Helical" evidence="1">
    <location>
        <begin position="66"/>
        <end position="88"/>
    </location>
</feature>
<name>A0A9P4QX33_9PLEO</name>
<evidence type="ECO:0000256" key="1">
    <source>
        <dbReference type="SAM" id="Phobius"/>
    </source>
</evidence>
<dbReference type="AlphaFoldDB" id="A0A9P4QX33"/>
<organism evidence="2 3">
    <name type="scientific">Polyplosphaeria fusca</name>
    <dbReference type="NCBI Taxonomy" id="682080"/>
    <lineage>
        <taxon>Eukaryota</taxon>
        <taxon>Fungi</taxon>
        <taxon>Dikarya</taxon>
        <taxon>Ascomycota</taxon>
        <taxon>Pezizomycotina</taxon>
        <taxon>Dothideomycetes</taxon>
        <taxon>Pleosporomycetidae</taxon>
        <taxon>Pleosporales</taxon>
        <taxon>Tetraplosphaeriaceae</taxon>
        <taxon>Polyplosphaeria</taxon>
    </lineage>
</organism>
<keyword evidence="3" id="KW-1185">Reference proteome</keyword>
<protein>
    <submittedName>
        <fullName evidence="2">Uncharacterized protein</fullName>
    </submittedName>
</protein>
<keyword evidence="1" id="KW-1133">Transmembrane helix</keyword>
<keyword evidence="1" id="KW-0812">Transmembrane</keyword>
<gene>
    <name evidence="2" type="ORF">EJ04DRAFT_513437</name>
</gene>
<sequence>MVVSASPASRTASWQFTCSHIIASFRGNCIARQPIRRDHIDATHSPQDDGILSIQRRDDDKYELPISVISVIIASGSLVVAIVSVLLFRQTMKRFPWSKKPKIFKRQRHSHWYGRGR</sequence>
<reference evidence="2" key="1">
    <citation type="journal article" date="2020" name="Stud. Mycol.">
        <title>101 Dothideomycetes genomes: a test case for predicting lifestyles and emergence of pathogens.</title>
        <authorList>
            <person name="Haridas S."/>
            <person name="Albert R."/>
            <person name="Binder M."/>
            <person name="Bloem J."/>
            <person name="Labutti K."/>
            <person name="Salamov A."/>
            <person name="Andreopoulos B."/>
            <person name="Baker S."/>
            <person name="Barry K."/>
            <person name="Bills G."/>
            <person name="Bluhm B."/>
            <person name="Cannon C."/>
            <person name="Castanera R."/>
            <person name="Culley D."/>
            <person name="Daum C."/>
            <person name="Ezra D."/>
            <person name="Gonzalez J."/>
            <person name="Henrissat B."/>
            <person name="Kuo A."/>
            <person name="Liang C."/>
            <person name="Lipzen A."/>
            <person name="Lutzoni F."/>
            <person name="Magnuson J."/>
            <person name="Mondo S."/>
            <person name="Nolan M."/>
            <person name="Ohm R."/>
            <person name="Pangilinan J."/>
            <person name="Park H.-J."/>
            <person name="Ramirez L."/>
            <person name="Alfaro M."/>
            <person name="Sun H."/>
            <person name="Tritt A."/>
            <person name="Yoshinaga Y."/>
            <person name="Zwiers L.-H."/>
            <person name="Turgeon B."/>
            <person name="Goodwin S."/>
            <person name="Spatafora J."/>
            <person name="Crous P."/>
            <person name="Grigoriev I."/>
        </authorList>
    </citation>
    <scope>NUCLEOTIDE SEQUENCE</scope>
    <source>
        <strain evidence="2">CBS 125425</strain>
    </source>
</reference>
<accession>A0A9P4QX33</accession>